<protein>
    <submittedName>
        <fullName evidence="1">Uncharacterized protein</fullName>
    </submittedName>
</protein>
<accession>A0ABR1IMQ7</accession>
<keyword evidence="2" id="KW-1185">Reference proteome</keyword>
<evidence type="ECO:0000313" key="2">
    <source>
        <dbReference type="Proteomes" id="UP001498398"/>
    </source>
</evidence>
<proteinExistence type="predicted"/>
<gene>
    <name evidence="1" type="ORF">VKT23_018987</name>
</gene>
<reference evidence="1 2" key="1">
    <citation type="submission" date="2024-01" db="EMBL/GenBank/DDBJ databases">
        <title>A draft genome for the cacao thread blight pathogen Marasmiellus scandens.</title>
        <authorList>
            <person name="Baruah I.K."/>
            <person name="Leung J."/>
            <person name="Bukari Y."/>
            <person name="Amoako-Attah I."/>
            <person name="Meinhardt L.W."/>
            <person name="Bailey B.A."/>
            <person name="Cohen S.P."/>
        </authorList>
    </citation>
    <scope>NUCLEOTIDE SEQUENCE [LARGE SCALE GENOMIC DNA]</scope>
    <source>
        <strain evidence="1 2">GH-19</strain>
    </source>
</reference>
<sequence>MSRLIINLHSHEETSHEGIYSMMLGGRYQAAKAEHNIGLELTTREQIQTQGQVDGVDSELNLRTIELDTVCSEDISLDQI</sequence>
<evidence type="ECO:0000313" key="1">
    <source>
        <dbReference type="EMBL" id="KAK7436734.1"/>
    </source>
</evidence>
<organism evidence="1 2">
    <name type="scientific">Marasmiellus scandens</name>
    <dbReference type="NCBI Taxonomy" id="2682957"/>
    <lineage>
        <taxon>Eukaryota</taxon>
        <taxon>Fungi</taxon>
        <taxon>Dikarya</taxon>
        <taxon>Basidiomycota</taxon>
        <taxon>Agaricomycotina</taxon>
        <taxon>Agaricomycetes</taxon>
        <taxon>Agaricomycetidae</taxon>
        <taxon>Agaricales</taxon>
        <taxon>Marasmiineae</taxon>
        <taxon>Omphalotaceae</taxon>
        <taxon>Marasmiellus</taxon>
    </lineage>
</organism>
<dbReference type="EMBL" id="JBANRG010000091">
    <property type="protein sequence ID" value="KAK7436734.1"/>
    <property type="molecule type" value="Genomic_DNA"/>
</dbReference>
<dbReference type="Proteomes" id="UP001498398">
    <property type="component" value="Unassembled WGS sequence"/>
</dbReference>
<name>A0ABR1IMQ7_9AGAR</name>
<comment type="caution">
    <text evidence="1">The sequence shown here is derived from an EMBL/GenBank/DDBJ whole genome shotgun (WGS) entry which is preliminary data.</text>
</comment>